<dbReference type="Proteomes" id="UP000279259">
    <property type="component" value="Unassembled WGS sequence"/>
</dbReference>
<dbReference type="GO" id="GO:0016020">
    <property type="term" value="C:membrane"/>
    <property type="evidence" value="ECO:0007669"/>
    <property type="project" value="UniProtKB-SubCell"/>
</dbReference>
<dbReference type="Pfam" id="PF07690">
    <property type="entry name" value="MFS_1"/>
    <property type="match status" value="1"/>
</dbReference>
<feature type="transmembrane region" description="Helical" evidence="6">
    <location>
        <begin position="129"/>
        <end position="148"/>
    </location>
</feature>
<dbReference type="AlphaFoldDB" id="A0A427XY39"/>
<dbReference type="PANTHER" id="PTHR43791:SF63">
    <property type="entry name" value="HIGH AFFINITY CYSTEINE TRANSPORTER"/>
    <property type="match status" value="1"/>
</dbReference>
<protein>
    <recommendedName>
        <fullName evidence="7">Major facilitator superfamily (MFS) profile domain-containing protein</fullName>
    </recommendedName>
</protein>
<keyword evidence="5 6" id="KW-0472">Membrane</keyword>
<dbReference type="InterPro" id="IPR036259">
    <property type="entry name" value="MFS_trans_sf"/>
</dbReference>
<sequence>MQADTDKDLEVAHVESTGAHHVGGKFDPGYVADSAAADYVDPTLVISPQENKRLRRKIYKHLLPVMCVAYITQSLDKGTLGSSSIMGWQADVGAKGQDYALTSTFLWIGIIVGEPIVNQFVRRLPVAKVLGISMVIWTALLLGITFSLNVAPVFALRALLGFFESSFSPCLVAITVQWFTTDEQTLITTVWQTMFACAGFVSNLLAYGFYQLHGSENIRTRGLYTWQWMTLCIAIISAIASVIVLVFLPDTPVQARWATADEKVKFVERVRTNDQGIKQKKWRSEQAWESIKDPLPWLLFLMMLFQTLVVGGVNTFNSLLINQAFGFSTSQSQLLSLPLNVFQVILYFFIGWLGTKTKQTCLCMIGYTIINIVGTVVLIAVAPSASTKGGLLVAFYFMQCFQAVSPSMYAMLSRNIAGQTKKSITYALFFVGWAGGNAIGPQFFIAKWGPRYLNSLYIHLGIYACFIIDVLAIRFLLSSRNKRRDRELEQAGGVNVHAHAFEDMTDLQNKEFRYSY</sequence>
<accession>A0A427XY39</accession>
<comment type="caution">
    <text evidence="8">The sequence shown here is derived from an EMBL/GenBank/DDBJ whole genome shotgun (WGS) entry which is preliminary data.</text>
</comment>
<feature type="transmembrane region" description="Helical" evidence="6">
    <location>
        <begin position="334"/>
        <end position="353"/>
    </location>
</feature>
<evidence type="ECO:0000256" key="6">
    <source>
        <dbReference type="SAM" id="Phobius"/>
    </source>
</evidence>
<organism evidence="8 9">
    <name type="scientific">Saitozyma podzolica</name>
    <dbReference type="NCBI Taxonomy" id="1890683"/>
    <lineage>
        <taxon>Eukaryota</taxon>
        <taxon>Fungi</taxon>
        <taxon>Dikarya</taxon>
        <taxon>Basidiomycota</taxon>
        <taxon>Agaricomycotina</taxon>
        <taxon>Tremellomycetes</taxon>
        <taxon>Tremellales</taxon>
        <taxon>Trimorphomycetaceae</taxon>
        <taxon>Saitozyma</taxon>
    </lineage>
</organism>
<keyword evidence="2" id="KW-0813">Transport</keyword>
<name>A0A427XY39_9TREE</name>
<evidence type="ECO:0000313" key="9">
    <source>
        <dbReference type="Proteomes" id="UP000279259"/>
    </source>
</evidence>
<keyword evidence="3 6" id="KW-0812">Transmembrane</keyword>
<dbReference type="PROSITE" id="PS50850">
    <property type="entry name" value="MFS"/>
    <property type="match status" value="1"/>
</dbReference>
<evidence type="ECO:0000256" key="2">
    <source>
        <dbReference type="ARBA" id="ARBA00022448"/>
    </source>
</evidence>
<feature type="domain" description="Major facilitator superfamily (MFS) profile" evidence="7">
    <location>
        <begin position="62"/>
        <end position="481"/>
    </location>
</feature>
<feature type="transmembrane region" description="Helical" evidence="6">
    <location>
        <begin position="391"/>
        <end position="412"/>
    </location>
</feature>
<evidence type="ECO:0000256" key="4">
    <source>
        <dbReference type="ARBA" id="ARBA00022989"/>
    </source>
</evidence>
<keyword evidence="9" id="KW-1185">Reference proteome</keyword>
<evidence type="ECO:0000256" key="5">
    <source>
        <dbReference type="ARBA" id="ARBA00023136"/>
    </source>
</evidence>
<proteinExistence type="predicted"/>
<dbReference type="InterPro" id="IPR020846">
    <property type="entry name" value="MFS_dom"/>
</dbReference>
<feature type="transmembrane region" description="Helical" evidence="6">
    <location>
        <begin position="456"/>
        <end position="477"/>
    </location>
</feature>
<feature type="transmembrane region" description="Helical" evidence="6">
    <location>
        <begin position="154"/>
        <end position="174"/>
    </location>
</feature>
<dbReference type="GO" id="GO:0022857">
    <property type="term" value="F:transmembrane transporter activity"/>
    <property type="evidence" value="ECO:0007669"/>
    <property type="project" value="InterPro"/>
</dbReference>
<feature type="transmembrane region" description="Helical" evidence="6">
    <location>
        <begin position="365"/>
        <end position="385"/>
    </location>
</feature>
<dbReference type="InterPro" id="IPR011701">
    <property type="entry name" value="MFS"/>
</dbReference>
<reference evidence="8 9" key="1">
    <citation type="submission" date="2018-11" db="EMBL/GenBank/DDBJ databases">
        <title>Genome sequence of Saitozyma podzolica DSM 27192.</title>
        <authorList>
            <person name="Aliyu H."/>
            <person name="Gorte O."/>
            <person name="Ochsenreither K."/>
        </authorList>
    </citation>
    <scope>NUCLEOTIDE SEQUENCE [LARGE SCALE GENOMIC DNA]</scope>
    <source>
        <strain evidence="8 9">DSM 27192</strain>
    </source>
</reference>
<dbReference type="OrthoDB" id="6730379at2759"/>
<keyword evidence="4 6" id="KW-1133">Transmembrane helix</keyword>
<feature type="transmembrane region" description="Helical" evidence="6">
    <location>
        <begin position="295"/>
        <end position="314"/>
    </location>
</feature>
<evidence type="ECO:0000259" key="7">
    <source>
        <dbReference type="PROSITE" id="PS50850"/>
    </source>
</evidence>
<feature type="transmembrane region" description="Helical" evidence="6">
    <location>
        <begin position="424"/>
        <end position="444"/>
    </location>
</feature>
<feature type="transmembrane region" description="Helical" evidence="6">
    <location>
        <begin position="186"/>
        <end position="206"/>
    </location>
</feature>
<gene>
    <name evidence="8" type="ORF">EHS25_005413</name>
</gene>
<dbReference type="PANTHER" id="PTHR43791">
    <property type="entry name" value="PERMEASE-RELATED"/>
    <property type="match status" value="1"/>
</dbReference>
<feature type="transmembrane region" description="Helical" evidence="6">
    <location>
        <begin position="226"/>
        <end position="248"/>
    </location>
</feature>
<comment type="subcellular location">
    <subcellularLocation>
        <location evidence="1">Membrane</location>
        <topology evidence="1">Multi-pass membrane protein</topology>
    </subcellularLocation>
</comment>
<dbReference type="SUPFAM" id="SSF103473">
    <property type="entry name" value="MFS general substrate transporter"/>
    <property type="match status" value="1"/>
</dbReference>
<evidence type="ECO:0000313" key="8">
    <source>
        <dbReference type="EMBL" id="RSH83798.1"/>
    </source>
</evidence>
<evidence type="ECO:0000256" key="1">
    <source>
        <dbReference type="ARBA" id="ARBA00004141"/>
    </source>
</evidence>
<dbReference type="EMBL" id="RSCD01000023">
    <property type="protein sequence ID" value="RSH83798.1"/>
    <property type="molecule type" value="Genomic_DNA"/>
</dbReference>
<dbReference type="Gene3D" id="1.20.1250.20">
    <property type="entry name" value="MFS general substrate transporter like domains"/>
    <property type="match status" value="2"/>
</dbReference>
<evidence type="ECO:0000256" key="3">
    <source>
        <dbReference type="ARBA" id="ARBA00022692"/>
    </source>
</evidence>